<dbReference type="EMBL" id="CP134146">
    <property type="protein sequence ID" value="WNC70219.1"/>
    <property type="molecule type" value="Genomic_DNA"/>
</dbReference>
<dbReference type="RefSeq" id="WP_348389360.1">
    <property type="nucleotide sequence ID" value="NZ_CP134146.1"/>
</dbReference>
<keyword evidence="3" id="KW-1185">Reference proteome</keyword>
<keyword evidence="1" id="KW-0812">Transmembrane</keyword>
<accession>A0ABY9TR40</accession>
<feature type="transmembrane region" description="Helical" evidence="1">
    <location>
        <begin position="46"/>
        <end position="69"/>
    </location>
</feature>
<keyword evidence="1" id="KW-1133">Transmembrane helix</keyword>
<feature type="transmembrane region" description="Helical" evidence="1">
    <location>
        <begin position="7"/>
        <end position="26"/>
    </location>
</feature>
<protein>
    <submittedName>
        <fullName evidence="2">Uncharacterized protein</fullName>
    </submittedName>
</protein>
<evidence type="ECO:0000256" key="1">
    <source>
        <dbReference type="SAM" id="Phobius"/>
    </source>
</evidence>
<sequence>MANFFNFLWAFILLYSVVAALLLVTGKAKPGMQVGYSLYGHLVTSAGALINGLGLNPTIGVIVILYGVYLHYKEMIKQQN</sequence>
<organism evidence="2 3">
    <name type="scientific">Thalassotalea nanhaiensis</name>
    <dbReference type="NCBI Taxonomy" id="3065648"/>
    <lineage>
        <taxon>Bacteria</taxon>
        <taxon>Pseudomonadati</taxon>
        <taxon>Pseudomonadota</taxon>
        <taxon>Gammaproteobacteria</taxon>
        <taxon>Alteromonadales</taxon>
        <taxon>Colwelliaceae</taxon>
        <taxon>Thalassotalea</taxon>
    </lineage>
</organism>
<evidence type="ECO:0000313" key="3">
    <source>
        <dbReference type="Proteomes" id="UP001248581"/>
    </source>
</evidence>
<proteinExistence type="predicted"/>
<name>A0ABY9TR40_9GAMM</name>
<keyword evidence="1" id="KW-0472">Membrane</keyword>
<dbReference type="Proteomes" id="UP001248581">
    <property type="component" value="Chromosome"/>
</dbReference>
<reference evidence="3" key="1">
    <citation type="submission" date="2023-09" db="EMBL/GenBank/DDBJ databases">
        <authorList>
            <person name="Li S."/>
            <person name="Li X."/>
            <person name="Zhang C."/>
            <person name="Zhao Z."/>
        </authorList>
    </citation>
    <scope>NUCLEOTIDE SEQUENCE [LARGE SCALE GENOMIC DNA]</scope>
    <source>
        <strain evidence="3">SQ345</strain>
    </source>
</reference>
<evidence type="ECO:0000313" key="2">
    <source>
        <dbReference type="EMBL" id="WNC70219.1"/>
    </source>
</evidence>
<gene>
    <name evidence="2" type="ORF">RI845_08770</name>
</gene>